<reference evidence="2" key="1">
    <citation type="submission" date="2018-02" db="EMBL/GenBank/DDBJ databases">
        <authorList>
            <person name="Cohen D.B."/>
            <person name="Kent A.D."/>
        </authorList>
    </citation>
    <scope>NUCLEOTIDE SEQUENCE</scope>
</reference>
<dbReference type="EMBL" id="OIVN01003927">
    <property type="protein sequence ID" value="SPD14430.1"/>
    <property type="molecule type" value="Genomic_DNA"/>
</dbReference>
<dbReference type="Pfam" id="PF22936">
    <property type="entry name" value="Pol_BBD"/>
    <property type="match status" value="1"/>
</dbReference>
<proteinExistence type="predicted"/>
<accession>A0A2N9HRP0</accession>
<dbReference type="Pfam" id="PF14223">
    <property type="entry name" value="Retrotran_gag_2"/>
    <property type="match status" value="1"/>
</dbReference>
<dbReference type="PANTHER" id="PTHR47592">
    <property type="entry name" value="PBF68 PROTEIN"/>
    <property type="match status" value="1"/>
</dbReference>
<evidence type="ECO:0000259" key="1">
    <source>
        <dbReference type="Pfam" id="PF22936"/>
    </source>
</evidence>
<feature type="domain" description="Retrovirus-related Pol polyprotein from transposon TNT 1-94-like beta-barrel" evidence="1">
    <location>
        <begin position="224"/>
        <end position="305"/>
    </location>
</feature>
<sequence length="433" mass="49625">MEPTIEKPTESVGDLNKPFRFKGTNFKRWKGKFIFYLSLLKVSYVLTEKNPVKLPTDEMSEDELRSHQEKIDKKFGKPYRVSMIPKKLVRRNTQLVRFFHYQMVDGKSVVEQAQDFQMIVAEVRSEGIKIGDNLVVAGIVDKLPPSWREFQKSLCHKQKETSLETLITRIRVEEEARGQDALMTQEGNGHSTTKRESVPQANVTEEPLVVMITDVNMIQFVEGWWADFGANRHVCYDKNWFKKYTPFEEGKTIMLGDSSKTKVLGSGEVELNFTSGRVLTLKDVLHTPSMRKNLMSSYLLNKAGFRQTMESDQYVITKKGLFVGKGYACDGMFKLNVEIGVLSRFTSKPSRDHWHAIERVMKYLSGTKTYGLFYKKYPAVLEGFSDADWNILSGAPLMDFTYVSVGVGPLPMRLGLNLKHAHENWDQHKAVMC</sequence>
<dbReference type="InterPro" id="IPR054722">
    <property type="entry name" value="PolX-like_BBD"/>
</dbReference>
<protein>
    <recommendedName>
        <fullName evidence="1">Retrovirus-related Pol polyprotein from transposon TNT 1-94-like beta-barrel domain-containing protein</fullName>
    </recommendedName>
</protein>
<dbReference type="AlphaFoldDB" id="A0A2N9HRP0"/>
<gene>
    <name evidence="2" type="ORF">FSB_LOCUS42312</name>
</gene>
<organism evidence="2">
    <name type="scientific">Fagus sylvatica</name>
    <name type="common">Beechnut</name>
    <dbReference type="NCBI Taxonomy" id="28930"/>
    <lineage>
        <taxon>Eukaryota</taxon>
        <taxon>Viridiplantae</taxon>
        <taxon>Streptophyta</taxon>
        <taxon>Embryophyta</taxon>
        <taxon>Tracheophyta</taxon>
        <taxon>Spermatophyta</taxon>
        <taxon>Magnoliopsida</taxon>
        <taxon>eudicotyledons</taxon>
        <taxon>Gunneridae</taxon>
        <taxon>Pentapetalae</taxon>
        <taxon>rosids</taxon>
        <taxon>fabids</taxon>
        <taxon>Fagales</taxon>
        <taxon>Fagaceae</taxon>
        <taxon>Fagus</taxon>
    </lineage>
</organism>
<evidence type="ECO:0000313" key="2">
    <source>
        <dbReference type="EMBL" id="SPD14430.1"/>
    </source>
</evidence>
<name>A0A2N9HRP0_FAGSY</name>
<dbReference type="PANTHER" id="PTHR47592:SF27">
    <property type="entry name" value="OS08G0421700 PROTEIN"/>
    <property type="match status" value="1"/>
</dbReference>